<dbReference type="Proteomes" id="UP000663879">
    <property type="component" value="Unassembled WGS sequence"/>
</dbReference>
<feature type="region of interest" description="Disordered" evidence="1">
    <location>
        <begin position="12"/>
        <end position="41"/>
    </location>
</feature>
<dbReference type="SUPFAM" id="SSF56219">
    <property type="entry name" value="DNase I-like"/>
    <property type="match status" value="1"/>
</dbReference>
<accession>A0A813QRT9</accession>
<comment type="caution">
    <text evidence="2">The sequence shown here is derived from an EMBL/GenBank/DDBJ whole genome shotgun (WGS) entry which is preliminary data.</text>
</comment>
<sequence>MYRYKLIQRKEDQKNFLQKQPNETQSVATAPKGIDSDEDDVLPEVSKRPRLELQVKLPKNQVKTSIFTLLKSNYNKLVGILIDSNLVDEENLDLKFFENRIISLDVKINQTPLTLINIYAPNLRDEQVKFIEELHYFLYDKKNLILGGDFNNSFEVNSDKGIEKKWDDLNKLFKLKEAIRPLDNEDFLYTWTNGHHFSRIDRIYLRKKENFLNLNYSECISNSISDHKIVISELSILEPFKARKFKKNSDWKLNEQILECKKVNNYIIRRCSEIPFMI</sequence>
<evidence type="ECO:0000256" key="1">
    <source>
        <dbReference type="SAM" id="MobiDB-lite"/>
    </source>
</evidence>
<evidence type="ECO:0000313" key="2">
    <source>
        <dbReference type="EMBL" id="CAF0770340.1"/>
    </source>
</evidence>
<dbReference type="InterPro" id="IPR036691">
    <property type="entry name" value="Endo/exonu/phosph_ase_sf"/>
</dbReference>
<evidence type="ECO:0000313" key="3">
    <source>
        <dbReference type="Proteomes" id="UP000663879"/>
    </source>
</evidence>
<name>A0A813QRT9_9BILA</name>
<protein>
    <recommendedName>
        <fullName evidence="4">Endonuclease/exonuclease/phosphatase domain-containing protein</fullName>
    </recommendedName>
</protein>
<keyword evidence="3" id="KW-1185">Reference proteome</keyword>
<evidence type="ECO:0008006" key="4">
    <source>
        <dbReference type="Google" id="ProtNLM"/>
    </source>
</evidence>
<proteinExistence type="predicted"/>
<dbReference type="EMBL" id="CAJNOC010000511">
    <property type="protein sequence ID" value="CAF0770340.1"/>
    <property type="molecule type" value="Genomic_DNA"/>
</dbReference>
<dbReference type="AlphaFoldDB" id="A0A813QRT9"/>
<dbReference type="Gene3D" id="3.60.10.10">
    <property type="entry name" value="Endonuclease/exonuclease/phosphatase"/>
    <property type="match status" value="1"/>
</dbReference>
<feature type="compositionally biased region" description="Polar residues" evidence="1">
    <location>
        <begin position="15"/>
        <end position="28"/>
    </location>
</feature>
<feature type="non-terminal residue" evidence="2">
    <location>
        <position position="278"/>
    </location>
</feature>
<gene>
    <name evidence="2" type="ORF">OXX778_LOCUS4916</name>
</gene>
<organism evidence="2 3">
    <name type="scientific">Brachionus calyciflorus</name>
    <dbReference type="NCBI Taxonomy" id="104777"/>
    <lineage>
        <taxon>Eukaryota</taxon>
        <taxon>Metazoa</taxon>
        <taxon>Spiralia</taxon>
        <taxon>Gnathifera</taxon>
        <taxon>Rotifera</taxon>
        <taxon>Eurotatoria</taxon>
        <taxon>Monogononta</taxon>
        <taxon>Pseudotrocha</taxon>
        <taxon>Ploima</taxon>
        <taxon>Brachionidae</taxon>
        <taxon>Brachionus</taxon>
    </lineage>
</organism>
<reference evidence="2" key="1">
    <citation type="submission" date="2021-02" db="EMBL/GenBank/DDBJ databases">
        <authorList>
            <person name="Nowell W R."/>
        </authorList>
    </citation>
    <scope>NUCLEOTIDE SEQUENCE</scope>
    <source>
        <strain evidence="2">Ploen Becks lab</strain>
    </source>
</reference>